<feature type="transmembrane region" description="Helical" evidence="1">
    <location>
        <begin position="12"/>
        <end position="32"/>
    </location>
</feature>
<keyword evidence="1" id="KW-0812">Transmembrane</keyword>
<name>A0A317U487_9GAMM</name>
<protein>
    <recommendedName>
        <fullName evidence="6">Type II secretion system protein</fullName>
    </recommendedName>
</protein>
<evidence type="ECO:0008006" key="6">
    <source>
        <dbReference type="Google" id="ProtNLM"/>
    </source>
</evidence>
<keyword evidence="1" id="KW-0472">Membrane</keyword>
<dbReference type="Proteomes" id="UP000247152">
    <property type="component" value="Unassembled WGS sequence"/>
</dbReference>
<accession>A0A317U487</accession>
<organism evidence="2 4">
    <name type="scientific">Legionella qingyii</name>
    <dbReference type="NCBI Taxonomy" id="2184757"/>
    <lineage>
        <taxon>Bacteria</taxon>
        <taxon>Pseudomonadati</taxon>
        <taxon>Pseudomonadota</taxon>
        <taxon>Gammaproteobacteria</taxon>
        <taxon>Legionellales</taxon>
        <taxon>Legionellaceae</taxon>
        <taxon>Legionella</taxon>
    </lineage>
</organism>
<sequence>MPKQKQSGFSIIELIVFIVTMGIIVSGLLIGINQAQRYSGIPRTTPQASFLANARMQIILMNRDINGYTALDDPCTSTPSLDICTVLSNYALENDFAVSPPVIAGSNPKTITLNVTGSGNASINASVYNYANN</sequence>
<reference evidence="2 4" key="1">
    <citation type="submission" date="2018-05" db="EMBL/GenBank/DDBJ databases">
        <title>Legionella qingyii sp.nov., whole genome shotgun sequence.</title>
        <authorList>
            <person name="Wu H."/>
            <person name="Zhu Q."/>
            <person name="Hu C."/>
        </authorList>
    </citation>
    <scope>NUCLEOTIDE SEQUENCE [LARGE SCALE GENOMIC DNA]</scope>
    <source>
        <strain evidence="2 4">HEB18</strain>
    </source>
</reference>
<dbReference type="EMBL" id="RZGX01000018">
    <property type="protein sequence ID" value="RUR21248.1"/>
    <property type="molecule type" value="Genomic_DNA"/>
</dbReference>
<comment type="caution">
    <text evidence="2">The sequence shown here is derived from an EMBL/GenBank/DDBJ whole genome shotgun (WGS) entry which is preliminary data.</text>
</comment>
<dbReference type="EMBL" id="QHJG01000019">
    <property type="protein sequence ID" value="PWY55352.1"/>
    <property type="molecule type" value="Genomic_DNA"/>
</dbReference>
<evidence type="ECO:0000256" key="1">
    <source>
        <dbReference type="SAM" id="Phobius"/>
    </source>
</evidence>
<dbReference type="OrthoDB" id="5652678at2"/>
<keyword evidence="1" id="KW-1133">Transmembrane helix</keyword>
<reference evidence="3 5" key="2">
    <citation type="submission" date="2018-12" db="EMBL/GenBank/DDBJ databases">
        <title>Legionella sp,whole genome shotgun sequence.</title>
        <authorList>
            <person name="Wu H."/>
        </authorList>
    </citation>
    <scope>NUCLEOTIDE SEQUENCE [LARGE SCALE GENOMIC DNA]</scope>
    <source>
        <strain evidence="5">km489</strain>
        <strain evidence="3">Km489</strain>
    </source>
</reference>
<evidence type="ECO:0000313" key="2">
    <source>
        <dbReference type="EMBL" id="PWY55352.1"/>
    </source>
</evidence>
<evidence type="ECO:0000313" key="3">
    <source>
        <dbReference type="EMBL" id="RUR21248.1"/>
    </source>
</evidence>
<evidence type="ECO:0000313" key="4">
    <source>
        <dbReference type="Proteomes" id="UP000247152"/>
    </source>
</evidence>
<dbReference type="RefSeq" id="WP_110142908.1">
    <property type="nucleotide sequence ID" value="NZ_QHJG01000019.1"/>
</dbReference>
<dbReference type="AlphaFoldDB" id="A0A317U487"/>
<dbReference type="Proteomes" id="UP000287374">
    <property type="component" value="Unassembled WGS sequence"/>
</dbReference>
<keyword evidence="5" id="KW-1185">Reference proteome</keyword>
<gene>
    <name evidence="2" type="ORF">DGG96_12020</name>
    <name evidence="3" type="ORF">ELY20_13155</name>
</gene>
<proteinExistence type="predicted"/>
<evidence type="ECO:0000313" key="5">
    <source>
        <dbReference type="Proteomes" id="UP000287374"/>
    </source>
</evidence>